<feature type="transmembrane region" description="Helical" evidence="9">
    <location>
        <begin position="741"/>
        <end position="760"/>
    </location>
</feature>
<keyword evidence="11" id="KW-0378">Hydrolase</keyword>
<dbReference type="GO" id="GO:0000287">
    <property type="term" value="F:magnesium ion binding"/>
    <property type="evidence" value="ECO:0007669"/>
    <property type="project" value="UniProtKB-UniRule"/>
</dbReference>
<dbReference type="GO" id="GO:0012505">
    <property type="term" value="C:endomembrane system"/>
    <property type="evidence" value="ECO:0007669"/>
    <property type="project" value="UniProtKB-SubCell"/>
</dbReference>
<evidence type="ECO:0000256" key="5">
    <source>
        <dbReference type="ARBA" id="ARBA00022967"/>
    </source>
</evidence>
<name>A0A537LQC2_9BACT</name>
<evidence type="ECO:0000256" key="7">
    <source>
        <dbReference type="ARBA" id="ARBA00023065"/>
    </source>
</evidence>
<feature type="transmembrane region" description="Helical" evidence="9">
    <location>
        <begin position="438"/>
        <end position="459"/>
    </location>
</feature>
<feature type="transmembrane region" description="Helical" evidence="9">
    <location>
        <begin position="326"/>
        <end position="347"/>
    </location>
</feature>
<feature type="transmembrane region" description="Helical" evidence="9">
    <location>
        <begin position="718"/>
        <end position="735"/>
    </location>
</feature>
<dbReference type="GO" id="GO:0004427">
    <property type="term" value="F:inorganic diphosphate phosphatase activity"/>
    <property type="evidence" value="ECO:0007669"/>
    <property type="project" value="UniProtKB-UniRule"/>
</dbReference>
<comment type="similarity">
    <text evidence="9">Belongs to the H(+)-translocating pyrophosphatase (TC 3.A.10) family. K(+)-insensitive subfamily.</text>
</comment>
<feature type="transmembrane region" description="Helical" evidence="9">
    <location>
        <begin position="627"/>
        <end position="646"/>
    </location>
</feature>
<feature type="site" description="Determinant of potassium independence" evidence="9">
    <location>
        <position position="501"/>
    </location>
</feature>
<feature type="transmembrane region" description="Helical" evidence="9">
    <location>
        <begin position="502"/>
        <end position="524"/>
    </location>
</feature>
<evidence type="ECO:0000256" key="4">
    <source>
        <dbReference type="ARBA" id="ARBA00022842"/>
    </source>
</evidence>
<feature type="region of interest" description="Disordered" evidence="10">
    <location>
        <begin position="767"/>
        <end position="788"/>
    </location>
</feature>
<sequence>MSEATISLPQFGPRETILLWIVLFSSVIALGYGLYLRRLVLRRDPGPDSMVRVATAIQEGAMAYLRRQLRTMLPFIVVVTAGLYLLYAPIYAQHPVLAVGVAGAFLLGCFASYGAGFVGMTSAVHGNVRVANAARRSYREALRTGFQAGTISGMFTVGLGLLGATIIFMAFKENAMRVLVGFGFGGSLVAAFMRVGGGIYTKAADVGADLVGKVEVGIPEDDPRNAAVIADNVGDNVGDCAGMAADVFESYEVTLVAAIILGAAAMLDPEFVAHYGGVAGAGAFALKLIIYPLLVRAIGVFASLVGTWVVRGKDEAIGDPMQPINIGFWTAAGISAVGFGLVSLVYLRDPVTGDLGWRFGLATLVGIGLAVVIGRLTELFTHPDRAAVSEIAYSAKTGPATLLLTGLGSGLESTVWSILAIAVTLFASYQIFGGSVALAAYGIALAGLGLLTTTGFILAEDTFGPIVDNANGIFEMSGVEHGESQAGRIVARLDQIGNTTKALTKGFAIATAVVAAIALFRSFIDEARLFVNIQELIGAGAQQAGEMLSRVGIQVNLPLIFIGLLIGGAVPFLVSAFLIRAVGRSAFLVVEEVRRQFREIPGLLQGKARPDYSRCVDIVTKAAQRELLGPGLIGIAAPVLVGFGLGAGALGAYLAGAILTAQLLAVFMANTGGAWDNAKKKIEDGYLGGKGTDAHKAGVIGDTVGDPLKDTAGPALNPLIKVMNLVAILIAPVVIQPLTVAVRLTVVGVALLLVAVAVAISRRTSITEEPVRPRDARPPKETAGKRRN</sequence>
<comment type="function">
    <text evidence="9">Proton pump that utilizes the energy of pyrophosphate hydrolysis as the driving force for proton movement across the membrane. Generates a proton motive force.</text>
</comment>
<dbReference type="NCBIfam" id="NF001960">
    <property type="entry name" value="PRK00733.3-5"/>
    <property type="match status" value="1"/>
</dbReference>
<feature type="transmembrane region" description="Helical" evidence="9">
    <location>
        <begin position="96"/>
        <end position="124"/>
    </location>
</feature>
<protein>
    <recommendedName>
        <fullName evidence="9">K(+)-insensitive pyrophosphate-energized proton pump</fullName>
        <ecNumber evidence="9">7.1.3.1</ecNumber>
    </recommendedName>
    <alternativeName>
        <fullName evidence="9">Membrane-bound proton-translocating pyrophosphatase</fullName>
    </alternativeName>
    <alternativeName>
        <fullName evidence="9">Pyrophosphate-energized inorganic pyrophosphatase</fullName>
        <shortName evidence="9">H(+)-PPase</shortName>
    </alternativeName>
</protein>
<evidence type="ECO:0000256" key="2">
    <source>
        <dbReference type="ARBA" id="ARBA00022448"/>
    </source>
</evidence>
<keyword evidence="5 9" id="KW-1278">Translocase</keyword>
<evidence type="ECO:0000256" key="8">
    <source>
        <dbReference type="ARBA" id="ARBA00023136"/>
    </source>
</evidence>
<keyword evidence="7 9" id="KW-0406">Ion transport</keyword>
<evidence type="ECO:0000256" key="9">
    <source>
        <dbReference type="HAMAP-Rule" id="MF_01129"/>
    </source>
</evidence>
<feature type="transmembrane region" description="Helical" evidence="9">
    <location>
        <begin position="145"/>
        <end position="169"/>
    </location>
</feature>
<keyword evidence="9" id="KW-1003">Cell membrane</keyword>
<comment type="caution">
    <text evidence="11">The sequence shown here is derived from an EMBL/GenBank/DDBJ whole genome shotgun (WGS) entry which is preliminary data.</text>
</comment>
<reference evidence="11 12" key="1">
    <citation type="journal article" date="2019" name="Nat. Microbiol.">
        <title>Mediterranean grassland soil C-N compound turnover is dependent on rainfall and depth, and is mediated by genomically divergent microorganisms.</title>
        <authorList>
            <person name="Diamond S."/>
            <person name="Andeer P.F."/>
            <person name="Li Z."/>
            <person name="Crits-Christoph A."/>
            <person name="Burstein D."/>
            <person name="Anantharaman K."/>
            <person name="Lane K.R."/>
            <person name="Thomas B.C."/>
            <person name="Pan C."/>
            <person name="Northen T.R."/>
            <person name="Banfield J.F."/>
        </authorList>
    </citation>
    <scope>NUCLEOTIDE SEQUENCE [LARGE SCALE GENOMIC DNA]</scope>
    <source>
        <strain evidence="11">NP_2</strain>
    </source>
</reference>
<keyword evidence="3 9" id="KW-0812">Transmembrane</keyword>
<keyword evidence="2 9" id="KW-0813">Transport</keyword>
<dbReference type="PANTHER" id="PTHR31998">
    <property type="entry name" value="K(+)-INSENSITIVE PYROPHOSPHATE-ENERGIZED PROTON PUMP"/>
    <property type="match status" value="1"/>
</dbReference>
<dbReference type="GO" id="GO:0009678">
    <property type="term" value="F:diphosphate hydrolysis-driven proton transmembrane transporter activity"/>
    <property type="evidence" value="ECO:0007669"/>
    <property type="project" value="UniProtKB-UniRule"/>
</dbReference>
<feature type="transmembrane region" description="Helical" evidence="9">
    <location>
        <begin position="175"/>
        <end position="193"/>
    </location>
</feature>
<feature type="transmembrane region" description="Helical" evidence="9">
    <location>
        <begin position="72"/>
        <end position="90"/>
    </location>
</feature>
<evidence type="ECO:0000256" key="3">
    <source>
        <dbReference type="ARBA" id="ARBA00022692"/>
    </source>
</evidence>
<evidence type="ECO:0000313" key="12">
    <source>
        <dbReference type="Proteomes" id="UP000318661"/>
    </source>
</evidence>
<dbReference type="EC" id="7.1.3.1" evidence="9"/>
<evidence type="ECO:0000256" key="10">
    <source>
        <dbReference type="SAM" id="MobiDB-lite"/>
    </source>
</evidence>
<feature type="transmembrane region" description="Helical" evidence="9">
    <location>
        <begin position="253"/>
        <end position="276"/>
    </location>
</feature>
<keyword evidence="6 9" id="KW-1133">Transmembrane helix</keyword>
<comment type="subcellular location">
    <subcellularLocation>
        <location evidence="9">Cell membrane</location>
        <topology evidence="9">Multi-pass membrane protein</topology>
    </subcellularLocation>
    <subcellularLocation>
        <location evidence="1">Endomembrane system</location>
        <topology evidence="1">Multi-pass membrane protein</topology>
    </subcellularLocation>
</comment>
<dbReference type="GO" id="GO:0005886">
    <property type="term" value="C:plasma membrane"/>
    <property type="evidence" value="ECO:0007669"/>
    <property type="project" value="UniProtKB-SubCell"/>
</dbReference>
<gene>
    <name evidence="9" type="primary">hppA</name>
    <name evidence="11" type="ORF">E6G99_01280</name>
</gene>
<keyword evidence="9" id="KW-0375">Hydrogen ion transport</keyword>
<keyword evidence="8 9" id="KW-0472">Membrane</keyword>
<dbReference type="PIRSF" id="PIRSF001265">
    <property type="entry name" value="H+-PPase"/>
    <property type="match status" value="1"/>
</dbReference>
<comment type="cofactor">
    <cofactor evidence="9">
        <name>Mg(2+)</name>
        <dbReference type="ChEBI" id="CHEBI:18420"/>
    </cofactor>
</comment>
<feature type="transmembrane region" description="Helical" evidence="9">
    <location>
        <begin position="557"/>
        <end position="579"/>
    </location>
</feature>
<feature type="transmembrane region" description="Helical" evidence="9">
    <location>
        <begin position="359"/>
        <end position="377"/>
    </location>
</feature>
<feature type="transmembrane region" description="Helical" evidence="9">
    <location>
        <begin position="288"/>
        <end position="310"/>
    </location>
</feature>
<comment type="caution">
    <text evidence="9">Lacks conserved residue(s) required for the propagation of feature annotation.</text>
</comment>
<dbReference type="EMBL" id="VBAJ01000019">
    <property type="protein sequence ID" value="TMJ10213.1"/>
    <property type="molecule type" value="Genomic_DNA"/>
</dbReference>
<evidence type="ECO:0000256" key="6">
    <source>
        <dbReference type="ARBA" id="ARBA00022989"/>
    </source>
</evidence>
<organism evidence="11 12">
    <name type="scientific">Candidatus Segetimicrobium genomatis</name>
    <dbReference type="NCBI Taxonomy" id="2569760"/>
    <lineage>
        <taxon>Bacteria</taxon>
        <taxon>Bacillati</taxon>
        <taxon>Candidatus Sysuimicrobiota</taxon>
        <taxon>Candidatus Sysuimicrobiia</taxon>
        <taxon>Candidatus Sysuimicrobiales</taxon>
        <taxon>Candidatus Segetimicrobiaceae</taxon>
        <taxon>Candidatus Segetimicrobium</taxon>
    </lineage>
</organism>
<dbReference type="Pfam" id="PF03030">
    <property type="entry name" value="H_PPase"/>
    <property type="match status" value="1"/>
</dbReference>
<dbReference type="Proteomes" id="UP000318661">
    <property type="component" value="Unassembled WGS sequence"/>
</dbReference>
<feature type="transmembrane region" description="Helical" evidence="9">
    <location>
        <begin position="17"/>
        <end position="35"/>
    </location>
</feature>
<feature type="transmembrane region" description="Helical" evidence="9">
    <location>
        <begin position="652"/>
        <end position="671"/>
    </location>
</feature>
<dbReference type="NCBIfam" id="TIGR01104">
    <property type="entry name" value="V_PPase"/>
    <property type="match status" value="1"/>
</dbReference>
<evidence type="ECO:0000256" key="1">
    <source>
        <dbReference type="ARBA" id="ARBA00004127"/>
    </source>
</evidence>
<dbReference type="HAMAP" id="MF_01129">
    <property type="entry name" value="PPase_energized_pump"/>
    <property type="match status" value="1"/>
</dbReference>
<dbReference type="AlphaFoldDB" id="A0A537LQC2"/>
<evidence type="ECO:0000313" key="11">
    <source>
        <dbReference type="EMBL" id="TMJ10213.1"/>
    </source>
</evidence>
<dbReference type="InterPro" id="IPR004131">
    <property type="entry name" value="PPase-energised_H-pump"/>
</dbReference>
<proteinExistence type="inferred from homology"/>
<comment type="catalytic activity">
    <reaction evidence="9">
        <text>diphosphate + H2O + H(+)(in) = 2 phosphate + 2 H(+)(out)</text>
        <dbReference type="Rhea" id="RHEA:13973"/>
        <dbReference type="ChEBI" id="CHEBI:15377"/>
        <dbReference type="ChEBI" id="CHEBI:15378"/>
        <dbReference type="ChEBI" id="CHEBI:33019"/>
        <dbReference type="ChEBI" id="CHEBI:43474"/>
        <dbReference type="EC" id="7.1.3.1"/>
    </reaction>
</comment>
<keyword evidence="4 9" id="KW-0460">Magnesium</keyword>
<accession>A0A537LQC2</accession>
<comment type="subunit">
    <text evidence="9">Homodimer.</text>
</comment>